<accession>A0ABW0MTJ6</accession>
<proteinExistence type="predicted"/>
<dbReference type="RefSeq" id="WP_379761043.1">
    <property type="nucleotide sequence ID" value="NZ_JBHSMR010000014.1"/>
</dbReference>
<dbReference type="InterPro" id="IPR036249">
    <property type="entry name" value="Thioredoxin-like_sf"/>
</dbReference>
<organism evidence="2 3">
    <name type="scientific">Massilia suwonensis</name>
    <dbReference type="NCBI Taxonomy" id="648895"/>
    <lineage>
        <taxon>Bacteria</taxon>
        <taxon>Pseudomonadati</taxon>
        <taxon>Pseudomonadota</taxon>
        <taxon>Betaproteobacteria</taxon>
        <taxon>Burkholderiales</taxon>
        <taxon>Oxalobacteraceae</taxon>
        <taxon>Telluria group</taxon>
        <taxon>Massilia</taxon>
    </lineage>
</organism>
<feature type="domain" description="Thioredoxin" evidence="1">
    <location>
        <begin position="1"/>
        <end position="108"/>
    </location>
</feature>
<comment type="caution">
    <text evidence="2">The sequence shown here is derived from an EMBL/GenBank/DDBJ whole genome shotgun (WGS) entry which is preliminary data.</text>
</comment>
<evidence type="ECO:0000313" key="3">
    <source>
        <dbReference type="Proteomes" id="UP001596101"/>
    </source>
</evidence>
<dbReference type="SUPFAM" id="SSF52833">
    <property type="entry name" value="Thioredoxin-like"/>
    <property type="match status" value="1"/>
</dbReference>
<sequence>MHSLTLDTTNRDRLAASLEDGRWVVACLCAAWCGTCGSYRAAFEDLAARHPDKAFVWIDIEDQADLVGDLDVENFPTLLLQQGGTVAFFGPTLPDAALAERLLQAQAELAPQELARLATSNQERRDWQRDCNLLTLLEQAG</sequence>
<evidence type="ECO:0000259" key="1">
    <source>
        <dbReference type="PROSITE" id="PS51352"/>
    </source>
</evidence>
<protein>
    <submittedName>
        <fullName evidence="2">Thioredoxin family protein</fullName>
    </submittedName>
</protein>
<gene>
    <name evidence="2" type="ORF">ACFPQ5_22585</name>
</gene>
<name>A0ABW0MTJ6_9BURK</name>
<reference evidence="3" key="1">
    <citation type="journal article" date="2019" name="Int. J. Syst. Evol. Microbiol.">
        <title>The Global Catalogue of Microorganisms (GCM) 10K type strain sequencing project: providing services to taxonomists for standard genome sequencing and annotation.</title>
        <authorList>
            <consortium name="The Broad Institute Genomics Platform"/>
            <consortium name="The Broad Institute Genome Sequencing Center for Infectious Disease"/>
            <person name="Wu L."/>
            <person name="Ma J."/>
        </authorList>
    </citation>
    <scope>NUCLEOTIDE SEQUENCE [LARGE SCALE GENOMIC DNA]</scope>
    <source>
        <strain evidence="3">CCUG 43111</strain>
    </source>
</reference>
<keyword evidence="3" id="KW-1185">Reference proteome</keyword>
<dbReference type="Gene3D" id="3.40.30.10">
    <property type="entry name" value="Glutaredoxin"/>
    <property type="match status" value="1"/>
</dbReference>
<dbReference type="Pfam" id="PF00085">
    <property type="entry name" value="Thioredoxin"/>
    <property type="match status" value="1"/>
</dbReference>
<evidence type="ECO:0000313" key="2">
    <source>
        <dbReference type="EMBL" id="MFC5481000.1"/>
    </source>
</evidence>
<dbReference type="PROSITE" id="PS51352">
    <property type="entry name" value="THIOREDOXIN_2"/>
    <property type="match status" value="1"/>
</dbReference>
<dbReference type="EMBL" id="JBHSMR010000014">
    <property type="protein sequence ID" value="MFC5481000.1"/>
    <property type="molecule type" value="Genomic_DNA"/>
</dbReference>
<dbReference type="Proteomes" id="UP001596101">
    <property type="component" value="Unassembled WGS sequence"/>
</dbReference>
<dbReference type="InterPro" id="IPR013766">
    <property type="entry name" value="Thioredoxin_domain"/>
</dbReference>
<dbReference type="CDD" id="cd02947">
    <property type="entry name" value="TRX_family"/>
    <property type="match status" value="1"/>
</dbReference>